<dbReference type="EMBL" id="GL349437">
    <property type="protein sequence ID" value="KNC53679.1"/>
    <property type="molecule type" value="Genomic_DNA"/>
</dbReference>
<dbReference type="OMA" id="SINWSAN"/>
<dbReference type="RefSeq" id="XP_013761993.1">
    <property type="nucleotide sequence ID" value="XM_013906539.1"/>
</dbReference>
<dbReference type="AlphaFoldDB" id="A0A0L0DMZ8"/>
<dbReference type="eggNOG" id="ENOG502RYRD">
    <property type="taxonomic scope" value="Eukaryota"/>
</dbReference>
<evidence type="ECO:0000256" key="1">
    <source>
        <dbReference type="ARBA" id="ARBA00038012"/>
    </source>
</evidence>
<feature type="signal peptide" evidence="3">
    <location>
        <begin position="1"/>
        <end position="25"/>
    </location>
</feature>
<comment type="similarity">
    <text evidence="1">Belongs to the phospholipase D family. MitoPLD/Zucchini subfamily.</text>
</comment>
<evidence type="ECO:0000256" key="2">
    <source>
        <dbReference type="ARBA" id="ARBA00040549"/>
    </source>
</evidence>
<evidence type="ECO:0000259" key="4">
    <source>
        <dbReference type="PROSITE" id="PS50035"/>
    </source>
</evidence>
<protein>
    <recommendedName>
        <fullName evidence="2">Mitochondrial cardiolipin hydrolase</fullName>
    </recommendedName>
</protein>
<dbReference type="Gene3D" id="3.30.870.10">
    <property type="entry name" value="Endonuclease Chain A"/>
    <property type="match status" value="2"/>
</dbReference>
<dbReference type="InterPro" id="IPR051406">
    <property type="entry name" value="PLD_domain"/>
</dbReference>
<accession>A0A0L0DMZ8</accession>
<dbReference type="PANTHER" id="PTHR43856:SF2">
    <property type="entry name" value="PHOSPHOLIPASE D"/>
    <property type="match status" value="1"/>
</dbReference>
<dbReference type="GO" id="GO:0016891">
    <property type="term" value="F:RNA endonuclease activity producing 5'-phosphomonoesters, hydrolytic mechanism"/>
    <property type="evidence" value="ECO:0007669"/>
    <property type="project" value="TreeGrafter"/>
</dbReference>
<dbReference type="InterPro" id="IPR025202">
    <property type="entry name" value="PLD-like_dom"/>
</dbReference>
<gene>
    <name evidence="5" type="ORF">AMSG_01390</name>
</gene>
<dbReference type="Pfam" id="PF13091">
    <property type="entry name" value="PLDc_2"/>
    <property type="match status" value="2"/>
</dbReference>
<sequence>MVMNMCSQEVCVVVMMCLAVVAVSGYSNPCNQQKGTYKATFSPLPVSADMSITPFFSPSGSTPTLTKIVEDATDTVTIVTPNWKSWISCGDSYNSGCSPWQLRYETYDPLWVATLNAISRGVKVNVLSSYCTGQHALKPGLILPLTYLKLAGANVIEYQTTTYMHAKAVTADNSVAAISSINLSKSSMSENREAGLVFSGEGAAPVVDFINKVLEHDLSYGASWPQFYTYNASDMEIIRDTKILKMPEYPTPPTCAPEVPADPEPITGHMDVTILTQPDYTYETFTSAWNATTDEFLLYIYVINSWDWCHNVNDLYNRGVDVKLMFSSSLVGNYPIALECYKWLNENGLDIRLTKPKCLPFWHQKYFVMDGSKVAVSTGNLDSYDAPDASVFPPVTESDGVQAYRGFAAIVENHDVVKTFTDVFWADWDAGFDYYPSWNFNN</sequence>
<evidence type="ECO:0000313" key="5">
    <source>
        <dbReference type="EMBL" id="KNC53679.1"/>
    </source>
</evidence>
<dbReference type="PROSITE" id="PS50035">
    <property type="entry name" value="PLD"/>
    <property type="match status" value="1"/>
</dbReference>
<keyword evidence="6" id="KW-1185">Reference proteome</keyword>
<proteinExistence type="inferred from homology"/>
<dbReference type="Proteomes" id="UP000054408">
    <property type="component" value="Unassembled WGS sequence"/>
</dbReference>
<name>A0A0L0DMZ8_THETB</name>
<dbReference type="GeneID" id="25561140"/>
<organism evidence="5 6">
    <name type="scientific">Thecamonas trahens ATCC 50062</name>
    <dbReference type="NCBI Taxonomy" id="461836"/>
    <lineage>
        <taxon>Eukaryota</taxon>
        <taxon>Apusozoa</taxon>
        <taxon>Apusomonadida</taxon>
        <taxon>Apusomonadidae</taxon>
        <taxon>Thecamonas</taxon>
    </lineage>
</organism>
<feature type="domain" description="PLD phosphodiesterase" evidence="4">
    <location>
        <begin position="160"/>
        <end position="187"/>
    </location>
</feature>
<keyword evidence="3" id="KW-0732">Signal</keyword>
<feature type="chain" id="PRO_5005537762" description="Mitochondrial cardiolipin hydrolase" evidence="3">
    <location>
        <begin position="26"/>
        <end position="442"/>
    </location>
</feature>
<dbReference type="SUPFAM" id="SSF56024">
    <property type="entry name" value="Phospholipase D/nuclease"/>
    <property type="match status" value="2"/>
</dbReference>
<evidence type="ECO:0000256" key="3">
    <source>
        <dbReference type="SAM" id="SignalP"/>
    </source>
</evidence>
<dbReference type="GO" id="GO:0005739">
    <property type="term" value="C:mitochondrion"/>
    <property type="evidence" value="ECO:0007669"/>
    <property type="project" value="TreeGrafter"/>
</dbReference>
<dbReference type="InterPro" id="IPR001736">
    <property type="entry name" value="PLipase_D/transphosphatidylase"/>
</dbReference>
<evidence type="ECO:0000313" key="6">
    <source>
        <dbReference type="Proteomes" id="UP000054408"/>
    </source>
</evidence>
<reference evidence="5 6" key="1">
    <citation type="submission" date="2010-05" db="EMBL/GenBank/DDBJ databases">
        <title>The Genome Sequence of Thecamonas trahens ATCC 50062.</title>
        <authorList>
            <consortium name="The Broad Institute Genome Sequencing Platform"/>
            <person name="Russ C."/>
            <person name="Cuomo C."/>
            <person name="Shea T."/>
            <person name="Young S.K."/>
            <person name="Zeng Q."/>
            <person name="Koehrsen M."/>
            <person name="Haas B."/>
            <person name="Borodovsky M."/>
            <person name="Guigo R."/>
            <person name="Alvarado L."/>
            <person name="Berlin A."/>
            <person name="Bochicchio J."/>
            <person name="Borenstein D."/>
            <person name="Chapman S."/>
            <person name="Chen Z."/>
            <person name="Freedman E."/>
            <person name="Gellesch M."/>
            <person name="Goldberg J."/>
            <person name="Griggs A."/>
            <person name="Gujja S."/>
            <person name="Heilman E."/>
            <person name="Heiman D."/>
            <person name="Hepburn T."/>
            <person name="Howarth C."/>
            <person name="Jen D."/>
            <person name="Larson L."/>
            <person name="Mehta T."/>
            <person name="Park D."/>
            <person name="Pearson M."/>
            <person name="Roberts A."/>
            <person name="Saif S."/>
            <person name="Shenoy N."/>
            <person name="Sisk P."/>
            <person name="Stolte C."/>
            <person name="Sykes S."/>
            <person name="Thomson T."/>
            <person name="Walk T."/>
            <person name="White J."/>
            <person name="Yandava C."/>
            <person name="Burger G."/>
            <person name="Gray M.W."/>
            <person name="Holland P.W.H."/>
            <person name="King N."/>
            <person name="Lang F.B.F."/>
            <person name="Roger A.J."/>
            <person name="Ruiz-Trillo I."/>
            <person name="Lander E."/>
            <person name="Nusbaum C."/>
        </authorList>
    </citation>
    <scope>NUCLEOTIDE SEQUENCE [LARGE SCALE GENOMIC DNA]</scope>
    <source>
        <strain evidence="5 6">ATCC 50062</strain>
    </source>
</reference>
<dbReference type="PANTHER" id="PTHR43856">
    <property type="entry name" value="CARDIOLIPIN HYDROLASE"/>
    <property type="match status" value="1"/>
</dbReference>